<dbReference type="AlphaFoldDB" id="A0A7N0TFI5"/>
<dbReference type="EnsemblPlants" id="Kaladp0035s0074.1.v1.1">
    <property type="protein sequence ID" value="Kaladp0035s0074.1.v1.1.CDS.1"/>
    <property type="gene ID" value="Kaladp0035s0074.v1.1"/>
</dbReference>
<sequence length="130" mass="14401">MTLKSGLSDFCLFGQGCFTNHFQYIVSLHLIFKISLKSKALYRALVAARRTSGPCSTRFIPWTTAVRTEFTSSCTRSWCDISSKTYPRVSKVACFNPADLSCRVMFVRSVPISSGHNFCGTSIPATLPIT</sequence>
<evidence type="ECO:0000313" key="2">
    <source>
        <dbReference type="Proteomes" id="UP000594263"/>
    </source>
</evidence>
<organism evidence="1 2">
    <name type="scientific">Kalanchoe fedtschenkoi</name>
    <name type="common">Lavender scallops</name>
    <name type="synonym">South American air plant</name>
    <dbReference type="NCBI Taxonomy" id="63787"/>
    <lineage>
        <taxon>Eukaryota</taxon>
        <taxon>Viridiplantae</taxon>
        <taxon>Streptophyta</taxon>
        <taxon>Embryophyta</taxon>
        <taxon>Tracheophyta</taxon>
        <taxon>Spermatophyta</taxon>
        <taxon>Magnoliopsida</taxon>
        <taxon>eudicotyledons</taxon>
        <taxon>Gunneridae</taxon>
        <taxon>Pentapetalae</taxon>
        <taxon>Saxifragales</taxon>
        <taxon>Crassulaceae</taxon>
        <taxon>Kalanchoe</taxon>
    </lineage>
</organism>
<evidence type="ECO:0000313" key="1">
    <source>
        <dbReference type="EnsemblPlants" id="Kaladp0035s0074.1.v1.1.CDS.1"/>
    </source>
</evidence>
<dbReference type="Gramene" id="Kaladp0035s0074.1.v1.1">
    <property type="protein sequence ID" value="Kaladp0035s0074.1.v1.1.CDS.1"/>
    <property type="gene ID" value="Kaladp0035s0074.v1.1"/>
</dbReference>
<protein>
    <submittedName>
        <fullName evidence="1">Uncharacterized protein</fullName>
    </submittedName>
</protein>
<dbReference type="Proteomes" id="UP000594263">
    <property type="component" value="Unplaced"/>
</dbReference>
<name>A0A7N0TFI5_KALFE</name>
<accession>A0A7N0TFI5</accession>
<proteinExistence type="predicted"/>
<keyword evidence="2" id="KW-1185">Reference proteome</keyword>
<reference evidence="1" key="1">
    <citation type="submission" date="2021-01" db="UniProtKB">
        <authorList>
            <consortium name="EnsemblPlants"/>
        </authorList>
    </citation>
    <scope>IDENTIFICATION</scope>
</reference>